<protein>
    <submittedName>
        <fullName evidence="4">Chromatin modification-related protein eaf3</fullName>
    </submittedName>
</protein>
<proteinExistence type="predicted"/>
<reference evidence="4 5" key="1">
    <citation type="submission" date="2024-03" db="EMBL/GenBank/DDBJ databases">
        <title>The Acrasis kona genome and developmental transcriptomes reveal deep origins of eukaryotic multicellular pathways.</title>
        <authorList>
            <person name="Sheikh S."/>
            <person name="Fu C.-J."/>
            <person name="Brown M.W."/>
            <person name="Baldauf S.L."/>
        </authorList>
    </citation>
    <scope>NUCLEOTIDE SEQUENCE [LARGE SCALE GENOMIC DNA]</scope>
    <source>
        <strain evidence="4 5">ATCC MYA-3509</strain>
    </source>
</reference>
<dbReference type="Pfam" id="PF22732">
    <property type="entry name" value="MSL3_chromo-like"/>
    <property type="match status" value="1"/>
</dbReference>
<sequence length="379" mass="44077">MWPHTTQLNASKKQQPLLVHYSSQFIRPDKDCDSVSKLLHHCANLVESQELEQKNKINQLNECLKEEQNKEQNRNNECKRHLQELENFKGAVELARRTIEKNDAELYTLRRQVHDLAVENNTIKQKLIKMEEFGGYYMINELTKNVTFVPVANPSNLVRISPNHSKIHQLNYQQRQQALIKSFEKVNNNNEQQHTNGQLQQKQQVINLNGTPEKPPSCPPIDLANEKQSNVETRPPTPANEETQTTEANESTEEVIPQSPEVMGFDDEILEMSPTPITPAKESDVLEYKLNEKVICESKGFLYYAKIIEIRELDENFDECLVHYSGFANSENEWVPMDRIYKDIDENRKLKKELEDRVKKSKKRKSESTPNHANKKKKT</sequence>
<dbReference type="GO" id="GO:0005634">
    <property type="term" value="C:nucleus"/>
    <property type="evidence" value="ECO:0007669"/>
    <property type="project" value="InterPro"/>
</dbReference>
<evidence type="ECO:0000313" key="4">
    <source>
        <dbReference type="EMBL" id="KAL0485658.1"/>
    </source>
</evidence>
<keyword evidence="5" id="KW-1185">Reference proteome</keyword>
<name>A0AAW2Z777_9EUKA</name>
<dbReference type="Gene3D" id="2.30.30.140">
    <property type="match status" value="1"/>
</dbReference>
<evidence type="ECO:0000256" key="2">
    <source>
        <dbReference type="SAM" id="MobiDB-lite"/>
    </source>
</evidence>
<dbReference type="InterPro" id="IPR016197">
    <property type="entry name" value="Chromo-like_dom_sf"/>
</dbReference>
<dbReference type="InterPro" id="IPR053820">
    <property type="entry name" value="MSL3_chromo-like"/>
</dbReference>
<organism evidence="4 5">
    <name type="scientific">Acrasis kona</name>
    <dbReference type="NCBI Taxonomy" id="1008807"/>
    <lineage>
        <taxon>Eukaryota</taxon>
        <taxon>Discoba</taxon>
        <taxon>Heterolobosea</taxon>
        <taxon>Tetramitia</taxon>
        <taxon>Eutetramitia</taxon>
        <taxon>Acrasidae</taxon>
        <taxon>Acrasis</taxon>
    </lineage>
</organism>
<accession>A0AAW2Z777</accession>
<keyword evidence="1" id="KW-0175">Coiled coil</keyword>
<feature type="coiled-coil region" evidence="1">
    <location>
        <begin position="50"/>
        <end position="84"/>
    </location>
</feature>
<dbReference type="GO" id="GO:0006355">
    <property type="term" value="P:regulation of DNA-templated transcription"/>
    <property type="evidence" value="ECO:0007669"/>
    <property type="project" value="InterPro"/>
</dbReference>
<evidence type="ECO:0000256" key="1">
    <source>
        <dbReference type="SAM" id="Coils"/>
    </source>
</evidence>
<comment type="caution">
    <text evidence="4">The sequence shown here is derived from an EMBL/GenBank/DDBJ whole genome shotgun (WGS) entry which is preliminary data.</text>
</comment>
<dbReference type="Proteomes" id="UP001431209">
    <property type="component" value="Unassembled WGS sequence"/>
</dbReference>
<feature type="region of interest" description="Disordered" evidence="2">
    <location>
        <begin position="355"/>
        <end position="379"/>
    </location>
</feature>
<dbReference type="InterPro" id="IPR008676">
    <property type="entry name" value="MRG"/>
</dbReference>
<dbReference type="PANTHER" id="PTHR10880">
    <property type="entry name" value="MORTALITY FACTOR 4-LIKE PROTEIN"/>
    <property type="match status" value="1"/>
</dbReference>
<dbReference type="SUPFAM" id="SSF54160">
    <property type="entry name" value="Chromo domain-like"/>
    <property type="match status" value="1"/>
</dbReference>
<feature type="compositionally biased region" description="Low complexity" evidence="2">
    <location>
        <begin position="239"/>
        <end position="249"/>
    </location>
</feature>
<feature type="domain" description="MSL3 chromodomain-like" evidence="3">
    <location>
        <begin position="288"/>
        <end position="355"/>
    </location>
</feature>
<dbReference type="PANTHER" id="PTHR10880:SF15">
    <property type="entry name" value="MSL COMPLEX SUBUNIT 3"/>
    <property type="match status" value="1"/>
</dbReference>
<feature type="region of interest" description="Disordered" evidence="2">
    <location>
        <begin position="208"/>
        <end position="256"/>
    </location>
</feature>
<gene>
    <name evidence="4" type="ORF">AKO1_011903</name>
</gene>
<dbReference type="EMBL" id="JAOPGA020001155">
    <property type="protein sequence ID" value="KAL0485658.1"/>
    <property type="molecule type" value="Genomic_DNA"/>
</dbReference>
<dbReference type="GO" id="GO:0006325">
    <property type="term" value="P:chromatin organization"/>
    <property type="evidence" value="ECO:0007669"/>
    <property type="project" value="InterPro"/>
</dbReference>
<evidence type="ECO:0000259" key="3">
    <source>
        <dbReference type="Pfam" id="PF22732"/>
    </source>
</evidence>
<evidence type="ECO:0000313" key="5">
    <source>
        <dbReference type="Proteomes" id="UP001431209"/>
    </source>
</evidence>
<dbReference type="GO" id="GO:0035267">
    <property type="term" value="C:NuA4 histone acetyltransferase complex"/>
    <property type="evidence" value="ECO:0007669"/>
    <property type="project" value="TreeGrafter"/>
</dbReference>
<dbReference type="AlphaFoldDB" id="A0AAW2Z777"/>